<gene>
    <name evidence="1" type="primary">DGA1_27</name>
    <name evidence="1" type="ORF">DSO57_1023175</name>
</gene>
<sequence length="361" mass="40572">MSDSENFSLLKAGKSGSIVEYARALKQIKWANLPQVQFAPWNVPLERRIQTLSLAFYYTMTLQSITLSLLIVWLGYWPLLVAYLAFIVYDRGHEKGGRPLEWVRNHPVWRGAAAYFPMKLVRETELDPTKQYLFGYHPHGVIANGAVIGFGTEALGFSKLFPGITVRPLTINANFYMPFYREIVIALGFCGPTKQSINNLYRKGHSCLIVVGGAEESLISAPGTASLVLKNRLGFVAMAIKNGASLVPVYGFGENECFSILIPELNSPIQRLQQLMKRVLGFTIPLYHGRSMFTYNYGFLPKRYPTTIVVGSPIHTTKEPTPSPELVAKVHQEYMEALQDLYDRNKAKYTHGDVIPDISFL</sequence>
<dbReference type="Proteomes" id="UP001165960">
    <property type="component" value="Unassembled WGS sequence"/>
</dbReference>
<dbReference type="EC" id="2.3.1.22" evidence="1"/>
<protein>
    <submittedName>
        <fullName evidence="1">Diacylglycerol O-acyltransferase 1</fullName>
        <ecNumber evidence="1">2.3.1.22</ecNumber>
    </submittedName>
</protein>
<evidence type="ECO:0000313" key="2">
    <source>
        <dbReference type="Proteomes" id="UP001165960"/>
    </source>
</evidence>
<reference evidence="1" key="1">
    <citation type="submission" date="2022-04" db="EMBL/GenBank/DDBJ databases">
        <title>Genome of the entomopathogenic fungus Entomophthora muscae.</title>
        <authorList>
            <person name="Elya C."/>
            <person name="Lovett B.R."/>
            <person name="Lee E."/>
            <person name="Macias A.M."/>
            <person name="Hajek A.E."/>
            <person name="De Bivort B.L."/>
            <person name="Kasson M.T."/>
            <person name="De Fine Licht H.H."/>
            <person name="Stajich J.E."/>
        </authorList>
    </citation>
    <scope>NUCLEOTIDE SEQUENCE</scope>
    <source>
        <strain evidence="1">Berkeley</strain>
    </source>
</reference>
<organism evidence="1 2">
    <name type="scientific">Entomophthora muscae</name>
    <dbReference type="NCBI Taxonomy" id="34485"/>
    <lineage>
        <taxon>Eukaryota</taxon>
        <taxon>Fungi</taxon>
        <taxon>Fungi incertae sedis</taxon>
        <taxon>Zoopagomycota</taxon>
        <taxon>Entomophthoromycotina</taxon>
        <taxon>Entomophthoromycetes</taxon>
        <taxon>Entomophthorales</taxon>
        <taxon>Entomophthoraceae</taxon>
        <taxon>Entomophthora</taxon>
    </lineage>
</organism>
<proteinExistence type="predicted"/>
<keyword evidence="1" id="KW-0012">Acyltransferase</keyword>
<name>A0ACC2SFV0_9FUNG</name>
<accession>A0ACC2SFV0</accession>
<comment type="caution">
    <text evidence="1">The sequence shown here is derived from an EMBL/GenBank/DDBJ whole genome shotgun (WGS) entry which is preliminary data.</text>
</comment>
<dbReference type="EMBL" id="QTSX02005090">
    <property type="protein sequence ID" value="KAJ9061168.1"/>
    <property type="molecule type" value="Genomic_DNA"/>
</dbReference>
<keyword evidence="2" id="KW-1185">Reference proteome</keyword>
<keyword evidence="1" id="KW-0808">Transferase</keyword>
<evidence type="ECO:0000313" key="1">
    <source>
        <dbReference type="EMBL" id="KAJ9061168.1"/>
    </source>
</evidence>